<dbReference type="EMBL" id="MIJF01000007">
    <property type="protein sequence ID" value="OEG00110.1"/>
    <property type="molecule type" value="Genomic_DNA"/>
</dbReference>
<sequence length="487" mass="56456">MSAIYNFFQTNIVIVYFIYPLIFFLMGFGILLKNTAHSRFNLAQSLNYLGFFGIIQGISDWGKIFIPIQQTYLNPSFIFLLGSIKTIASAISFYFLFYFGMHLLVNTREGSRKYLLIPLFLLLVWFTHFIFLQPFLVNDKNHDWWLAISDIWSRYLLAFPGGIVSSYALFLQRREFQRFGVPSMTRTLNFVIFSMVLYSIVGGIIVPYAPVIPALLFNSKLFFETTGIPVELFRGISGFLMAFFTLKILKVFDIEYQNYFYQAERQKAVMKERDMIARDLHDGIIQSIYGIGLYLEKIRSTLIDQNKDVKKVQKEFQEVITNLNAIIYDIRSYIKHLKTPKNVHHSLKEVINRLIEELNINEYLQLEFQYEYAGKELSIFKTVQIYYILKEAFSNILRHADATKASLKVIGNNENLLIEIIDNGKGIENVNSHFEKKDNYFLQQGLRNMKHRAESIGGELTIVSTLGNGVKITLLLQKGRENQKGGS</sequence>
<dbReference type="Pfam" id="PF02518">
    <property type="entry name" value="HATPase_c"/>
    <property type="match status" value="1"/>
</dbReference>
<evidence type="ECO:0000256" key="3">
    <source>
        <dbReference type="ARBA" id="ARBA00022679"/>
    </source>
</evidence>
<dbReference type="InterPro" id="IPR050482">
    <property type="entry name" value="Sensor_HK_TwoCompSys"/>
</dbReference>
<dbReference type="InterPro" id="IPR011712">
    <property type="entry name" value="Sig_transdc_His_kin_sub3_dim/P"/>
</dbReference>
<organism evidence="8 9">
    <name type="scientific">Vulcanibacillus modesticaldus</name>
    <dbReference type="NCBI Taxonomy" id="337097"/>
    <lineage>
        <taxon>Bacteria</taxon>
        <taxon>Bacillati</taxon>
        <taxon>Bacillota</taxon>
        <taxon>Bacilli</taxon>
        <taxon>Bacillales</taxon>
        <taxon>Bacillaceae</taxon>
        <taxon>Vulcanibacillus</taxon>
    </lineage>
</organism>
<evidence type="ECO:0000259" key="7">
    <source>
        <dbReference type="SMART" id="SM00387"/>
    </source>
</evidence>
<dbReference type="InterPro" id="IPR003594">
    <property type="entry name" value="HATPase_dom"/>
</dbReference>
<protein>
    <recommendedName>
        <fullName evidence="2">histidine kinase</fullName>
        <ecNumber evidence="2">2.7.13.3</ecNumber>
    </recommendedName>
</protein>
<gene>
    <name evidence="8" type="ORF">BHF71_06180</name>
</gene>
<comment type="caution">
    <text evidence="8">The sequence shown here is derived from an EMBL/GenBank/DDBJ whole genome shotgun (WGS) entry which is preliminary data.</text>
</comment>
<evidence type="ECO:0000256" key="2">
    <source>
        <dbReference type="ARBA" id="ARBA00012438"/>
    </source>
</evidence>
<reference evidence="8 9" key="1">
    <citation type="submission" date="2016-09" db="EMBL/GenBank/DDBJ databases">
        <title>Draft genome sequence for the type strain of Vulcanibacillus modesticaldus BR, a strictly anaerobic, moderately thermophilic, and nitrate-reducing bacterium from deep sea-hydrothermal vents of the Mid-Atlantic Ridge.</title>
        <authorList>
            <person name="Abin C.A."/>
            <person name="Hollibaugh J.T."/>
        </authorList>
    </citation>
    <scope>NUCLEOTIDE SEQUENCE [LARGE SCALE GENOMIC DNA]</scope>
    <source>
        <strain evidence="8 9">BR</strain>
    </source>
</reference>
<evidence type="ECO:0000256" key="6">
    <source>
        <dbReference type="SAM" id="Phobius"/>
    </source>
</evidence>
<dbReference type="Gene3D" id="1.20.5.1930">
    <property type="match status" value="1"/>
</dbReference>
<dbReference type="STRING" id="337097.BHF71_06180"/>
<dbReference type="GO" id="GO:0046983">
    <property type="term" value="F:protein dimerization activity"/>
    <property type="evidence" value="ECO:0007669"/>
    <property type="project" value="InterPro"/>
</dbReference>
<feature type="transmembrane region" description="Helical" evidence="6">
    <location>
        <begin position="46"/>
        <end position="66"/>
    </location>
</feature>
<keyword evidence="6" id="KW-1133">Transmembrane helix</keyword>
<keyword evidence="6" id="KW-0472">Membrane</keyword>
<accession>A0A1D2YWL6</accession>
<dbReference type="SUPFAM" id="SSF55874">
    <property type="entry name" value="ATPase domain of HSP90 chaperone/DNA topoisomerase II/histidine kinase"/>
    <property type="match status" value="1"/>
</dbReference>
<keyword evidence="6" id="KW-0812">Transmembrane</keyword>
<evidence type="ECO:0000256" key="5">
    <source>
        <dbReference type="ARBA" id="ARBA00023012"/>
    </source>
</evidence>
<evidence type="ECO:0000256" key="1">
    <source>
        <dbReference type="ARBA" id="ARBA00000085"/>
    </source>
</evidence>
<feature type="transmembrane region" description="Helical" evidence="6">
    <location>
        <begin position="12"/>
        <end position="34"/>
    </location>
</feature>
<comment type="catalytic activity">
    <reaction evidence="1">
        <text>ATP + protein L-histidine = ADP + protein N-phospho-L-histidine.</text>
        <dbReference type="EC" id="2.7.13.3"/>
    </reaction>
</comment>
<dbReference type="GO" id="GO:0000155">
    <property type="term" value="F:phosphorelay sensor kinase activity"/>
    <property type="evidence" value="ECO:0007669"/>
    <property type="project" value="InterPro"/>
</dbReference>
<dbReference type="CDD" id="cd16917">
    <property type="entry name" value="HATPase_UhpB-NarQ-NarX-like"/>
    <property type="match status" value="1"/>
</dbReference>
<dbReference type="RefSeq" id="WP_069656004.1">
    <property type="nucleotide sequence ID" value="NZ_MIJF01000007.1"/>
</dbReference>
<feature type="transmembrane region" description="Helical" evidence="6">
    <location>
        <begin position="113"/>
        <end position="131"/>
    </location>
</feature>
<keyword evidence="5" id="KW-0902">Two-component regulatory system</keyword>
<feature type="transmembrane region" description="Helical" evidence="6">
    <location>
        <begin position="190"/>
        <end position="212"/>
    </location>
</feature>
<dbReference type="PANTHER" id="PTHR24421">
    <property type="entry name" value="NITRATE/NITRITE SENSOR PROTEIN NARX-RELATED"/>
    <property type="match status" value="1"/>
</dbReference>
<dbReference type="EC" id="2.7.13.3" evidence="2"/>
<keyword evidence="3" id="KW-0808">Transferase</keyword>
<feature type="domain" description="Histidine kinase/HSP90-like ATPase" evidence="7">
    <location>
        <begin position="380"/>
        <end position="480"/>
    </location>
</feature>
<dbReference type="AlphaFoldDB" id="A0A1D2YWL6"/>
<feature type="transmembrane region" description="Helical" evidence="6">
    <location>
        <begin position="78"/>
        <end position="101"/>
    </location>
</feature>
<dbReference type="Pfam" id="PF07730">
    <property type="entry name" value="HisKA_3"/>
    <property type="match status" value="1"/>
</dbReference>
<keyword evidence="9" id="KW-1185">Reference proteome</keyword>
<name>A0A1D2YWL6_9BACI</name>
<evidence type="ECO:0000256" key="4">
    <source>
        <dbReference type="ARBA" id="ARBA00022777"/>
    </source>
</evidence>
<evidence type="ECO:0000313" key="9">
    <source>
        <dbReference type="Proteomes" id="UP000243739"/>
    </source>
</evidence>
<keyword evidence="4" id="KW-0418">Kinase</keyword>
<proteinExistence type="predicted"/>
<dbReference type="Gene3D" id="3.30.565.10">
    <property type="entry name" value="Histidine kinase-like ATPase, C-terminal domain"/>
    <property type="match status" value="1"/>
</dbReference>
<feature type="transmembrane region" description="Helical" evidence="6">
    <location>
        <begin position="151"/>
        <end position="170"/>
    </location>
</feature>
<dbReference type="SMART" id="SM00387">
    <property type="entry name" value="HATPase_c"/>
    <property type="match status" value="1"/>
</dbReference>
<evidence type="ECO:0000313" key="8">
    <source>
        <dbReference type="EMBL" id="OEG00110.1"/>
    </source>
</evidence>
<dbReference type="InterPro" id="IPR036890">
    <property type="entry name" value="HATPase_C_sf"/>
</dbReference>
<dbReference type="GO" id="GO:0016020">
    <property type="term" value="C:membrane"/>
    <property type="evidence" value="ECO:0007669"/>
    <property type="project" value="InterPro"/>
</dbReference>
<dbReference type="Proteomes" id="UP000243739">
    <property type="component" value="Unassembled WGS sequence"/>
</dbReference>